<feature type="transmembrane region" description="Helical" evidence="8">
    <location>
        <begin position="15"/>
        <end position="34"/>
    </location>
</feature>
<dbReference type="PANTHER" id="PTHR21461:SF8">
    <property type="entry name" value="DOLICHYL-PHOSPHATE-MANNOSE--PROTEIN MANNOSYLTRANSFERASE-RELATED"/>
    <property type="match status" value="1"/>
</dbReference>
<evidence type="ECO:0000256" key="1">
    <source>
        <dbReference type="ARBA" id="ARBA00004167"/>
    </source>
</evidence>
<dbReference type="Proteomes" id="UP000095282">
    <property type="component" value="Unplaced"/>
</dbReference>
<keyword evidence="9" id="KW-1185">Reference proteome</keyword>
<dbReference type="PANTHER" id="PTHR21461">
    <property type="entry name" value="GLYCOSYLTRANSFERASE FAMILY 92 PROTEIN"/>
    <property type="match status" value="1"/>
</dbReference>
<protein>
    <recommendedName>
        <fullName evidence="8">Glycosyltransferase family 92 protein</fullName>
        <ecNumber evidence="8">2.4.1.-</ecNumber>
    </recommendedName>
</protein>
<dbReference type="eggNOG" id="KOG4735">
    <property type="taxonomic scope" value="Eukaryota"/>
</dbReference>
<dbReference type="GO" id="GO:0016020">
    <property type="term" value="C:membrane"/>
    <property type="evidence" value="ECO:0007669"/>
    <property type="project" value="UniProtKB-SubCell"/>
</dbReference>
<evidence type="ECO:0000256" key="8">
    <source>
        <dbReference type="RuleBase" id="RU366017"/>
    </source>
</evidence>
<keyword evidence="3 8" id="KW-0328">Glycosyltransferase</keyword>
<dbReference type="GO" id="GO:0005737">
    <property type="term" value="C:cytoplasm"/>
    <property type="evidence" value="ECO:0007669"/>
    <property type="project" value="TreeGrafter"/>
</dbReference>
<evidence type="ECO:0000256" key="2">
    <source>
        <dbReference type="ARBA" id="ARBA00007647"/>
    </source>
</evidence>
<proteinExistence type="inferred from homology"/>
<evidence type="ECO:0000256" key="3">
    <source>
        <dbReference type="ARBA" id="ARBA00022676"/>
    </source>
</evidence>
<sequence length="445" mass="51381">MSPQHSFVFLVPRHFWKLLILISLLIFGYLLARVDYDYVPRHKMARYDMEVSEKDPSEVFIDIGGGTVQMGRMQHDNFTYVEVDDPAYQMNSTTCRVEPWNNVHSDRLPYPELHEYWLKQNISRNDYLYHKTPSPLAAFAHPEHITVTLTAENITVTNPNVMNLQFKVEWVLKDTLSPARYESDSQFFENLVFRKFHNTSRVQPWLQPKSIVRPERIGAMTIHLPIAVYKGLVKIYLSSDIGVIRHYRNVDGGALLNNNQRIFEVGPYSLTDIEPNLKFKLTDAVIQISKELTGNSGADDFLDPEADKFLECPIDVWNAIETGGVPFGDFEVVERWKKQRVNKFHPTVLNALLFDDYIMVLIDTTNMSGRHVVCRYFDCLRREIPSQFESKIYPESVVYCPRRIGVHWMTITGNTLEKPTRPVPIENSSLSTFVQGNGSVILDSK</sequence>
<keyword evidence="7 8" id="KW-0472">Membrane</keyword>
<keyword evidence="4 8" id="KW-0808">Transferase</keyword>
<evidence type="ECO:0000313" key="9">
    <source>
        <dbReference type="Proteomes" id="UP000095282"/>
    </source>
</evidence>
<reference evidence="10" key="1">
    <citation type="submission" date="2016-11" db="UniProtKB">
        <authorList>
            <consortium name="WormBaseParasite"/>
        </authorList>
    </citation>
    <scope>IDENTIFICATION</scope>
</reference>
<name>A0A1I7THJ7_9PELO</name>
<comment type="subcellular location">
    <subcellularLocation>
        <location evidence="1">Membrane</location>
        <topology evidence="1">Single-pass membrane protein</topology>
    </subcellularLocation>
</comment>
<dbReference type="WBParaSite" id="Csp11.Scaffold615.g5995.t1">
    <property type="protein sequence ID" value="Csp11.Scaffold615.g5995.t1"/>
    <property type="gene ID" value="Csp11.Scaffold615.g5995"/>
</dbReference>
<evidence type="ECO:0000313" key="10">
    <source>
        <dbReference type="WBParaSite" id="Csp11.Scaffold615.g5995.t1"/>
    </source>
</evidence>
<accession>A0A1I7THJ7</accession>
<dbReference type="Pfam" id="PF01697">
    <property type="entry name" value="Glyco_transf_92"/>
    <property type="match status" value="1"/>
</dbReference>
<dbReference type="InterPro" id="IPR008166">
    <property type="entry name" value="Glyco_transf_92"/>
</dbReference>
<dbReference type="AlphaFoldDB" id="A0A1I7THJ7"/>
<evidence type="ECO:0000256" key="6">
    <source>
        <dbReference type="ARBA" id="ARBA00022989"/>
    </source>
</evidence>
<dbReference type="EC" id="2.4.1.-" evidence="8"/>
<keyword evidence="6 8" id="KW-1133">Transmembrane helix</keyword>
<keyword evidence="5 8" id="KW-0812">Transmembrane</keyword>
<evidence type="ECO:0000256" key="4">
    <source>
        <dbReference type="ARBA" id="ARBA00022679"/>
    </source>
</evidence>
<dbReference type="GO" id="GO:0016757">
    <property type="term" value="F:glycosyltransferase activity"/>
    <property type="evidence" value="ECO:0007669"/>
    <property type="project" value="UniProtKB-UniRule"/>
</dbReference>
<evidence type="ECO:0000256" key="7">
    <source>
        <dbReference type="ARBA" id="ARBA00023136"/>
    </source>
</evidence>
<comment type="similarity">
    <text evidence="2 8">Belongs to the glycosyltransferase 92 family.</text>
</comment>
<organism evidence="9 10">
    <name type="scientific">Caenorhabditis tropicalis</name>
    <dbReference type="NCBI Taxonomy" id="1561998"/>
    <lineage>
        <taxon>Eukaryota</taxon>
        <taxon>Metazoa</taxon>
        <taxon>Ecdysozoa</taxon>
        <taxon>Nematoda</taxon>
        <taxon>Chromadorea</taxon>
        <taxon>Rhabditida</taxon>
        <taxon>Rhabditina</taxon>
        <taxon>Rhabditomorpha</taxon>
        <taxon>Rhabditoidea</taxon>
        <taxon>Rhabditidae</taxon>
        <taxon>Peloderinae</taxon>
        <taxon>Caenorhabditis</taxon>
    </lineage>
</organism>
<evidence type="ECO:0000256" key="5">
    <source>
        <dbReference type="ARBA" id="ARBA00022692"/>
    </source>
</evidence>